<dbReference type="GO" id="GO:0005576">
    <property type="term" value="C:extracellular region"/>
    <property type="evidence" value="ECO:0007669"/>
    <property type="project" value="UniProtKB-SubCell"/>
</dbReference>
<keyword evidence="20" id="KW-1185">Reference proteome</keyword>
<keyword evidence="8" id="KW-0325">Glycoprotein</keyword>
<dbReference type="GO" id="GO:0000272">
    <property type="term" value="P:polysaccharide catabolic process"/>
    <property type="evidence" value="ECO:0007669"/>
    <property type="project" value="UniProtKB-KW"/>
</dbReference>
<feature type="signal peptide" evidence="15">
    <location>
        <begin position="1"/>
        <end position="25"/>
    </location>
</feature>
<keyword evidence="10 14" id="KW-0326">Glycosidase</keyword>
<dbReference type="InterPro" id="IPR013780">
    <property type="entry name" value="Glyco_hydro_b"/>
</dbReference>
<dbReference type="Gene3D" id="2.60.40.1760">
    <property type="entry name" value="glycosyl hydrolase (family 31)"/>
    <property type="match status" value="1"/>
</dbReference>
<evidence type="ECO:0000313" key="20">
    <source>
        <dbReference type="Proteomes" id="UP000054477"/>
    </source>
</evidence>
<evidence type="ECO:0000256" key="3">
    <source>
        <dbReference type="ARBA" id="ARBA00007806"/>
    </source>
</evidence>
<name>A0A0C9WP19_9AGAR</name>
<evidence type="ECO:0000256" key="2">
    <source>
        <dbReference type="ARBA" id="ARBA00004613"/>
    </source>
</evidence>
<evidence type="ECO:0000256" key="14">
    <source>
        <dbReference type="RuleBase" id="RU361185"/>
    </source>
</evidence>
<keyword evidence="12" id="KW-0624">Polysaccharide degradation</keyword>
<keyword evidence="5" id="KW-0964">Secreted</keyword>
<evidence type="ECO:0000259" key="18">
    <source>
        <dbReference type="Pfam" id="PF21365"/>
    </source>
</evidence>
<dbReference type="SUPFAM" id="SSF51011">
    <property type="entry name" value="Glycosyl hydrolase domain"/>
    <property type="match status" value="1"/>
</dbReference>
<protein>
    <recommendedName>
        <fullName evidence="4">beta-glucosidase</fullName>
        <ecNumber evidence="4">3.2.1.21</ecNumber>
    </recommendedName>
</protein>
<accession>A0A0C9WP19</accession>
<feature type="chain" id="PRO_5002216190" description="beta-glucosidase" evidence="15">
    <location>
        <begin position="26"/>
        <end position="893"/>
    </location>
</feature>
<keyword evidence="9" id="KW-0119">Carbohydrate metabolism</keyword>
<evidence type="ECO:0000259" key="17">
    <source>
        <dbReference type="Pfam" id="PF13802"/>
    </source>
</evidence>
<dbReference type="Pfam" id="PF01055">
    <property type="entry name" value="Glyco_hydro_31_2nd"/>
    <property type="match status" value="1"/>
</dbReference>
<dbReference type="SUPFAM" id="SSF74650">
    <property type="entry name" value="Galactose mutarotase-like"/>
    <property type="match status" value="1"/>
</dbReference>
<dbReference type="InterPro" id="IPR000322">
    <property type="entry name" value="Glyco_hydro_31_TIM"/>
</dbReference>
<reference evidence="20" key="2">
    <citation type="submission" date="2015-01" db="EMBL/GenBank/DDBJ databases">
        <title>Evolutionary Origins and Diversification of the Mycorrhizal Mutualists.</title>
        <authorList>
            <consortium name="DOE Joint Genome Institute"/>
            <consortium name="Mycorrhizal Genomics Consortium"/>
            <person name="Kohler A."/>
            <person name="Kuo A."/>
            <person name="Nagy L.G."/>
            <person name="Floudas D."/>
            <person name="Copeland A."/>
            <person name="Barry K.W."/>
            <person name="Cichocki N."/>
            <person name="Veneault-Fourrey C."/>
            <person name="LaButti K."/>
            <person name="Lindquist E.A."/>
            <person name="Lipzen A."/>
            <person name="Lundell T."/>
            <person name="Morin E."/>
            <person name="Murat C."/>
            <person name="Riley R."/>
            <person name="Ohm R."/>
            <person name="Sun H."/>
            <person name="Tunlid A."/>
            <person name="Henrissat B."/>
            <person name="Grigoriev I.V."/>
            <person name="Hibbett D.S."/>
            <person name="Martin F."/>
        </authorList>
    </citation>
    <scope>NUCLEOTIDE SEQUENCE [LARGE SCALE GENOMIC DNA]</scope>
    <source>
        <strain evidence="20">LaAM-08-1</strain>
    </source>
</reference>
<evidence type="ECO:0000256" key="5">
    <source>
        <dbReference type="ARBA" id="ARBA00022525"/>
    </source>
</evidence>
<evidence type="ECO:0000256" key="8">
    <source>
        <dbReference type="ARBA" id="ARBA00023180"/>
    </source>
</evidence>
<evidence type="ECO:0000256" key="6">
    <source>
        <dbReference type="ARBA" id="ARBA00022729"/>
    </source>
</evidence>
<dbReference type="Pfam" id="PF13802">
    <property type="entry name" value="Gal_mutarotas_2"/>
    <property type="match status" value="1"/>
</dbReference>
<keyword evidence="11" id="KW-0961">Cell wall biogenesis/degradation</keyword>
<dbReference type="InterPro" id="IPR017853">
    <property type="entry name" value="GH"/>
</dbReference>
<comment type="subcellular location">
    <subcellularLocation>
        <location evidence="2">Secreted</location>
    </subcellularLocation>
</comment>
<evidence type="ECO:0000256" key="11">
    <source>
        <dbReference type="ARBA" id="ARBA00023316"/>
    </source>
</evidence>
<evidence type="ECO:0000256" key="9">
    <source>
        <dbReference type="ARBA" id="ARBA00023277"/>
    </source>
</evidence>
<proteinExistence type="inferred from homology"/>
<comment type="similarity">
    <text evidence="3 14">Belongs to the glycosyl hydrolase 31 family.</text>
</comment>
<dbReference type="InterPro" id="IPR011013">
    <property type="entry name" value="Gal_mutarotase_sf_dom"/>
</dbReference>
<dbReference type="Proteomes" id="UP000054477">
    <property type="component" value="Unassembled WGS sequence"/>
</dbReference>
<dbReference type="GO" id="GO:0030246">
    <property type="term" value="F:carbohydrate binding"/>
    <property type="evidence" value="ECO:0007669"/>
    <property type="project" value="InterPro"/>
</dbReference>
<keyword evidence="7 14" id="KW-0378">Hydrolase</keyword>
<feature type="domain" description="Glycosyl hydrolase family 31 C-terminal" evidence="18">
    <location>
        <begin position="679"/>
        <end position="767"/>
    </location>
</feature>
<feature type="domain" description="Glycoside hydrolase family 31 TIM barrel" evidence="16">
    <location>
        <begin position="278"/>
        <end position="671"/>
    </location>
</feature>
<evidence type="ECO:0000256" key="15">
    <source>
        <dbReference type="SAM" id="SignalP"/>
    </source>
</evidence>
<dbReference type="EMBL" id="KN838906">
    <property type="protein sequence ID" value="KIJ92475.1"/>
    <property type="molecule type" value="Genomic_DNA"/>
</dbReference>
<evidence type="ECO:0000256" key="12">
    <source>
        <dbReference type="ARBA" id="ARBA00023326"/>
    </source>
</evidence>
<evidence type="ECO:0000256" key="4">
    <source>
        <dbReference type="ARBA" id="ARBA00012744"/>
    </source>
</evidence>
<dbReference type="PANTHER" id="PTHR22762:SF67">
    <property type="entry name" value="ALPHA_BETA-GLUCOSIDASE AGDC-RELATED"/>
    <property type="match status" value="1"/>
</dbReference>
<comment type="function">
    <text evidence="13">Glucosidase involved in the degradation of cellulosic biomass. Has both alpha- and beta-glucosidase activity.</text>
</comment>
<evidence type="ECO:0000313" key="19">
    <source>
        <dbReference type="EMBL" id="KIJ92475.1"/>
    </source>
</evidence>
<evidence type="ECO:0000259" key="16">
    <source>
        <dbReference type="Pfam" id="PF01055"/>
    </source>
</evidence>
<comment type="catalytic activity">
    <reaction evidence="1">
        <text>Hydrolysis of terminal, non-reducing beta-D-glucosyl residues with release of beta-D-glucose.</text>
        <dbReference type="EC" id="3.2.1.21"/>
    </reaction>
</comment>
<dbReference type="GO" id="GO:0008422">
    <property type="term" value="F:beta-glucosidase activity"/>
    <property type="evidence" value="ECO:0007669"/>
    <property type="project" value="UniProtKB-EC"/>
</dbReference>
<gene>
    <name evidence="19" type="ORF">K443DRAFT_685226</name>
</gene>
<dbReference type="SUPFAM" id="SSF51445">
    <property type="entry name" value="(Trans)glycosidases"/>
    <property type="match status" value="1"/>
</dbReference>
<dbReference type="Gene3D" id="2.60.40.1180">
    <property type="entry name" value="Golgi alpha-mannosidase II"/>
    <property type="match status" value="2"/>
</dbReference>
<sequence>MFLPRPLGLSFVALATTLLPHVVDATFVDPNVLDACPGYKATDVSSSGTKFTATLILAGKPCNVFGNDIQKLSLSVEYETVNRIHLHITDASSTRYEVPESVFPRPKGQYLQSHHTANIQFNYTASPFSFSIYRTSTREVLFSTASHPIIFEPQYLRVKTNLPNNANIYGLGEHTNPFRLPTDNTTLTLWSRDAYGVPTGTNLYGNHPVYFEHRTTGTHGVFLLNSNGMDIKITNSGPGGTALEYNDIGGILDFYFFAGSEEDPGEVARQYAEVAGLPAEVPYWSFGFHQCRFGYQNFVDVANVISRYAAAGIPLETMWTDIDYMYKRRIFTVDPDYFPLDRMREIIDYLHTHQQRYVLMTDPAVAYLPNQGYPPYDRGKELDVWLKGPDGKESLGLVWPGVTVYPDWFHPAIEGYWTNEFQLFYNSTTGLDIDGAWIDMNEPANFCNLPCDDPFQQAIEQNLPPPRANPPPAHDAPIFGDQKITAQNERRDEDILNPPYAINNAAGPLSSKTSWTNAKHFNGLTEYNAHNLFGTMMSSATHNAMLARRPGKRTLIITRSTFAGAGRSVGKWLGDNFSDWEHYRFSIAGMLGFAAVYQVPMVGSDICGFAENTTEKLCARWATLGAFYPFMRNHNADTSISQEFYIWPSVTQAAKNALDIRYRLLDYIYTAFHHAHTDGSPVVLPLWFKYPKDPNTYGIDHQFFFGDSILVSPVTQDEATSVSIYLPKDTFYDFKTLAPVQGQGAYVSLDNVPFTEIPLHIRGGVVLPLRAESAMTTTQVRKEDFELVVAPGWDGKATGKLYVDDGESVSPPCKTEVWMRFGDSPGRLDVGGTFGYELGVEVKRVRFLGVLNKPGKVLVNGEVTAAWEWDGGSKVLDVSVGRAFDSGFVVQYS</sequence>
<dbReference type="Gene3D" id="3.20.20.80">
    <property type="entry name" value="Glycosidases"/>
    <property type="match status" value="1"/>
</dbReference>
<dbReference type="CDD" id="cd14752">
    <property type="entry name" value="GH31_N"/>
    <property type="match status" value="1"/>
</dbReference>
<dbReference type="STRING" id="1095629.A0A0C9WP19"/>
<dbReference type="InterPro" id="IPR048395">
    <property type="entry name" value="Glyco_hydro_31_C"/>
</dbReference>
<evidence type="ECO:0000256" key="10">
    <source>
        <dbReference type="ARBA" id="ARBA00023295"/>
    </source>
</evidence>
<dbReference type="AlphaFoldDB" id="A0A0C9WP19"/>
<dbReference type="PANTHER" id="PTHR22762">
    <property type="entry name" value="ALPHA-GLUCOSIDASE"/>
    <property type="match status" value="1"/>
</dbReference>
<organism evidence="19 20">
    <name type="scientific">Laccaria amethystina LaAM-08-1</name>
    <dbReference type="NCBI Taxonomy" id="1095629"/>
    <lineage>
        <taxon>Eukaryota</taxon>
        <taxon>Fungi</taxon>
        <taxon>Dikarya</taxon>
        <taxon>Basidiomycota</taxon>
        <taxon>Agaricomycotina</taxon>
        <taxon>Agaricomycetes</taxon>
        <taxon>Agaricomycetidae</taxon>
        <taxon>Agaricales</taxon>
        <taxon>Agaricineae</taxon>
        <taxon>Hydnangiaceae</taxon>
        <taxon>Laccaria</taxon>
    </lineage>
</organism>
<dbReference type="InterPro" id="IPR025887">
    <property type="entry name" value="Glyco_hydro_31_N_dom"/>
</dbReference>
<keyword evidence="6 15" id="KW-0732">Signal</keyword>
<feature type="domain" description="Glycoside hydrolase family 31 N-terminal" evidence="17">
    <location>
        <begin position="118"/>
        <end position="228"/>
    </location>
</feature>
<dbReference type="GO" id="GO:0071555">
    <property type="term" value="P:cell wall organization"/>
    <property type="evidence" value="ECO:0007669"/>
    <property type="project" value="UniProtKB-KW"/>
</dbReference>
<dbReference type="HOGENOM" id="CLU_000631_11_0_1"/>
<dbReference type="CDD" id="cd06602">
    <property type="entry name" value="GH31_MGAM_SI_GAA"/>
    <property type="match status" value="1"/>
</dbReference>
<dbReference type="Pfam" id="PF21365">
    <property type="entry name" value="Glyco_hydro_31_3rd"/>
    <property type="match status" value="1"/>
</dbReference>
<dbReference type="OrthoDB" id="5839090at2759"/>
<evidence type="ECO:0000256" key="13">
    <source>
        <dbReference type="ARBA" id="ARBA00025512"/>
    </source>
</evidence>
<reference evidence="19 20" key="1">
    <citation type="submission" date="2014-04" db="EMBL/GenBank/DDBJ databases">
        <authorList>
            <consortium name="DOE Joint Genome Institute"/>
            <person name="Kuo A."/>
            <person name="Kohler A."/>
            <person name="Nagy L.G."/>
            <person name="Floudas D."/>
            <person name="Copeland A."/>
            <person name="Barry K.W."/>
            <person name="Cichocki N."/>
            <person name="Veneault-Fourrey C."/>
            <person name="LaButti K."/>
            <person name="Lindquist E.A."/>
            <person name="Lipzen A."/>
            <person name="Lundell T."/>
            <person name="Morin E."/>
            <person name="Murat C."/>
            <person name="Sun H."/>
            <person name="Tunlid A."/>
            <person name="Henrissat B."/>
            <person name="Grigoriev I.V."/>
            <person name="Hibbett D.S."/>
            <person name="Martin F."/>
            <person name="Nordberg H.P."/>
            <person name="Cantor M.N."/>
            <person name="Hua S.X."/>
        </authorList>
    </citation>
    <scope>NUCLEOTIDE SEQUENCE [LARGE SCALE GENOMIC DNA]</scope>
    <source>
        <strain evidence="19 20">LaAM-08-1</strain>
    </source>
</reference>
<evidence type="ECO:0000256" key="7">
    <source>
        <dbReference type="ARBA" id="ARBA00022801"/>
    </source>
</evidence>
<evidence type="ECO:0000256" key="1">
    <source>
        <dbReference type="ARBA" id="ARBA00000448"/>
    </source>
</evidence>
<dbReference type="EC" id="3.2.1.21" evidence="4"/>